<dbReference type="CDD" id="cd06261">
    <property type="entry name" value="TM_PBP2"/>
    <property type="match status" value="1"/>
</dbReference>
<dbReference type="Proteomes" id="UP000290439">
    <property type="component" value="Chromosome"/>
</dbReference>
<dbReference type="Pfam" id="PF00528">
    <property type="entry name" value="BPD_transp_1"/>
    <property type="match status" value="1"/>
</dbReference>
<evidence type="ECO:0000256" key="2">
    <source>
        <dbReference type="ARBA" id="ARBA00010072"/>
    </source>
</evidence>
<evidence type="ECO:0000259" key="10">
    <source>
        <dbReference type="PROSITE" id="PS50928"/>
    </source>
</evidence>
<feature type="transmembrane region" description="Helical" evidence="9">
    <location>
        <begin position="411"/>
        <end position="433"/>
    </location>
</feature>
<dbReference type="InterPro" id="IPR035906">
    <property type="entry name" value="MetI-like_sf"/>
</dbReference>
<sequence length="596" mass="63026">MAGLLAVRSRVLIAVILLAVVGLATACGSGDGSSARDLCAPPGVEAAAAAPKNLASPAKAGEDRYTTPATVPLESIDITKLGLITPGKLSVGTLSDAPPSICVNSAGAFTGFDNELLRAVAAKLGLQIEFSGTEFAGLLAQVAGGRFDVGSSNITTTEERRRMVDFTNGYDFGYFSLVVADSSPIGSFDDLGPSSRVAVVQGTVQDEYVVNTLGLDPVKFPDYNTAYSNLKSGQVDAWVAPSAQAEGAISPGDGTKIAENSFSLENFAAWAVGKNKQPLVDALNSGLDAVIADGTYAELYSKWVPRELPPGWKPGSKAAPVPELPDFAAIAAERAPAEQTRTQPKSTLEQLRDTFFDWSLYRQAFPDLFKTGLPNTLILALVSGVLGTAIGMLLAVAGISRSRWLRWPARIYTDIFRGLPAVVIILLIGLGVGPVVRDLTGNNPYWLGAVALALLASAYIGEIFRSGIQSVEPGQLEAARAIGFGYRQAMTLVVIPQGVRRVLPALMNQFIALIKDSSLIYFLGLLAAQRELFAVGRDLNAQTGNLSPLVAAGLVYLLLTIPLTHLVNYIDRRMRTGRPDQPIDPVDQAAITEGRG</sequence>
<dbReference type="InterPro" id="IPR043429">
    <property type="entry name" value="ArtM/GltK/GlnP/TcyL/YhdX-like"/>
</dbReference>
<comment type="similarity">
    <text evidence="2">Belongs to the binding-protein-dependent transport system permease family. HisMQ subfamily.</text>
</comment>
<evidence type="ECO:0000256" key="6">
    <source>
        <dbReference type="ARBA" id="ARBA00022970"/>
    </source>
</evidence>
<dbReference type="EMBL" id="LR215973">
    <property type="protein sequence ID" value="VFB00381.1"/>
    <property type="molecule type" value="Genomic_DNA"/>
</dbReference>
<feature type="domain" description="ABC transmembrane type-1" evidence="10">
    <location>
        <begin position="373"/>
        <end position="567"/>
    </location>
</feature>
<dbReference type="RefSeq" id="WP_130918265.1">
    <property type="nucleotide sequence ID" value="NZ_JADLPI010000001.1"/>
</dbReference>
<dbReference type="InterPro" id="IPR001638">
    <property type="entry name" value="Solute-binding_3/MltF_N"/>
</dbReference>
<evidence type="ECO:0000256" key="9">
    <source>
        <dbReference type="RuleBase" id="RU363032"/>
    </source>
</evidence>
<dbReference type="PANTHER" id="PTHR30614">
    <property type="entry name" value="MEMBRANE COMPONENT OF AMINO ACID ABC TRANSPORTER"/>
    <property type="match status" value="1"/>
</dbReference>
<organism evidence="11 12">
    <name type="scientific">Nocardia cyriacigeorgica</name>
    <dbReference type="NCBI Taxonomy" id="135487"/>
    <lineage>
        <taxon>Bacteria</taxon>
        <taxon>Bacillati</taxon>
        <taxon>Actinomycetota</taxon>
        <taxon>Actinomycetes</taxon>
        <taxon>Mycobacteriales</taxon>
        <taxon>Nocardiaceae</taxon>
        <taxon>Nocardia</taxon>
    </lineage>
</organism>
<feature type="transmembrane region" description="Helical" evidence="9">
    <location>
        <begin position="549"/>
        <end position="570"/>
    </location>
</feature>
<evidence type="ECO:0000256" key="4">
    <source>
        <dbReference type="ARBA" id="ARBA00022475"/>
    </source>
</evidence>
<proteinExistence type="inferred from homology"/>
<keyword evidence="3 9" id="KW-0813">Transport</keyword>
<feature type="transmembrane region" description="Helical" evidence="9">
    <location>
        <begin position="510"/>
        <end position="529"/>
    </location>
</feature>
<evidence type="ECO:0000256" key="8">
    <source>
        <dbReference type="ARBA" id="ARBA00023136"/>
    </source>
</evidence>
<feature type="transmembrane region" description="Helical" evidence="9">
    <location>
        <begin position="377"/>
        <end position="399"/>
    </location>
</feature>
<accession>A0A4U8W2Q2</accession>
<dbReference type="InterPro" id="IPR010065">
    <property type="entry name" value="AA_ABC_transptr_permease_3TM"/>
</dbReference>
<evidence type="ECO:0000256" key="5">
    <source>
        <dbReference type="ARBA" id="ARBA00022692"/>
    </source>
</evidence>
<feature type="transmembrane region" description="Helical" evidence="9">
    <location>
        <begin position="445"/>
        <end position="464"/>
    </location>
</feature>
<gene>
    <name evidence="11" type="primary">artQ_2</name>
    <name evidence="11" type="ORF">NCTC10797_04176</name>
</gene>
<dbReference type="PANTHER" id="PTHR30614:SF20">
    <property type="entry name" value="GLUTAMINE TRANSPORT SYSTEM PERMEASE PROTEIN GLNP"/>
    <property type="match status" value="1"/>
</dbReference>
<dbReference type="SUPFAM" id="SSF53850">
    <property type="entry name" value="Periplasmic binding protein-like II"/>
    <property type="match status" value="1"/>
</dbReference>
<keyword evidence="4" id="KW-1003">Cell membrane</keyword>
<dbReference type="CDD" id="cd13530">
    <property type="entry name" value="PBP2_peptides_like"/>
    <property type="match status" value="1"/>
</dbReference>
<dbReference type="InterPro" id="IPR000515">
    <property type="entry name" value="MetI-like"/>
</dbReference>
<dbReference type="SMART" id="SM00062">
    <property type="entry name" value="PBPb"/>
    <property type="match status" value="1"/>
</dbReference>
<evidence type="ECO:0000256" key="3">
    <source>
        <dbReference type="ARBA" id="ARBA00022448"/>
    </source>
</evidence>
<keyword evidence="5 9" id="KW-0812">Transmembrane</keyword>
<dbReference type="NCBIfam" id="TIGR01726">
    <property type="entry name" value="HEQRo_perm_3TM"/>
    <property type="match status" value="1"/>
</dbReference>
<dbReference type="GO" id="GO:0043190">
    <property type="term" value="C:ATP-binding cassette (ABC) transporter complex"/>
    <property type="evidence" value="ECO:0007669"/>
    <property type="project" value="InterPro"/>
</dbReference>
<keyword evidence="7 9" id="KW-1133">Transmembrane helix</keyword>
<dbReference type="GO" id="GO:0006865">
    <property type="term" value="P:amino acid transport"/>
    <property type="evidence" value="ECO:0007669"/>
    <property type="project" value="UniProtKB-KW"/>
</dbReference>
<evidence type="ECO:0000313" key="11">
    <source>
        <dbReference type="EMBL" id="VFB00381.1"/>
    </source>
</evidence>
<keyword evidence="8 9" id="KW-0472">Membrane</keyword>
<evidence type="ECO:0000313" key="12">
    <source>
        <dbReference type="Proteomes" id="UP000290439"/>
    </source>
</evidence>
<dbReference type="Gene3D" id="3.40.190.10">
    <property type="entry name" value="Periplasmic binding protein-like II"/>
    <property type="match status" value="2"/>
</dbReference>
<comment type="subcellular location">
    <subcellularLocation>
        <location evidence="1 9">Cell membrane</location>
        <topology evidence="1 9">Multi-pass membrane protein</topology>
    </subcellularLocation>
</comment>
<dbReference type="Gene3D" id="1.10.3720.10">
    <property type="entry name" value="MetI-like"/>
    <property type="match status" value="1"/>
</dbReference>
<dbReference type="GO" id="GO:0022857">
    <property type="term" value="F:transmembrane transporter activity"/>
    <property type="evidence" value="ECO:0007669"/>
    <property type="project" value="InterPro"/>
</dbReference>
<evidence type="ECO:0000256" key="7">
    <source>
        <dbReference type="ARBA" id="ARBA00022989"/>
    </source>
</evidence>
<dbReference type="Pfam" id="PF00497">
    <property type="entry name" value="SBP_bac_3"/>
    <property type="match status" value="1"/>
</dbReference>
<evidence type="ECO:0000256" key="1">
    <source>
        <dbReference type="ARBA" id="ARBA00004651"/>
    </source>
</evidence>
<dbReference type="SUPFAM" id="SSF161098">
    <property type="entry name" value="MetI-like"/>
    <property type="match status" value="1"/>
</dbReference>
<dbReference type="AlphaFoldDB" id="A0A4U8W2Q2"/>
<name>A0A4U8W2Q2_9NOCA</name>
<keyword evidence="6" id="KW-0029">Amino-acid transport</keyword>
<reference evidence="11 12" key="1">
    <citation type="submission" date="2019-02" db="EMBL/GenBank/DDBJ databases">
        <authorList>
            <consortium name="Pathogen Informatics"/>
        </authorList>
    </citation>
    <scope>NUCLEOTIDE SEQUENCE [LARGE SCALE GENOMIC DNA]</scope>
    <source>
        <strain evidence="11 12">3012STDY6756504</strain>
    </source>
</reference>
<dbReference type="PROSITE" id="PS50928">
    <property type="entry name" value="ABC_TM1"/>
    <property type="match status" value="1"/>
</dbReference>
<protein>
    <submittedName>
        <fullName evidence="11">Arginine transport system permease protein ArtQ</fullName>
    </submittedName>
</protein>